<dbReference type="GO" id="GO:0003700">
    <property type="term" value="F:DNA-binding transcription factor activity"/>
    <property type="evidence" value="ECO:0007669"/>
    <property type="project" value="TreeGrafter"/>
</dbReference>
<dbReference type="OrthoDB" id="7506349at2"/>
<dbReference type="Pfam" id="PF17940">
    <property type="entry name" value="TetR_C_31"/>
    <property type="match status" value="1"/>
</dbReference>
<feature type="DNA-binding region" description="H-T-H motif" evidence="2">
    <location>
        <begin position="28"/>
        <end position="47"/>
    </location>
</feature>
<reference evidence="4 5" key="1">
    <citation type="submission" date="2019-09" db="EMBL/GenBank/DDBJ databases">
        <title>Genome sequencing of strain KACC 19306.</title>
        <authorList>
            <person name="Heo J."/>
            <person name="Kim S.-J."/>
            <person name="Kim J.-S."/>
            <person name="Hong S.-B."/>
            <person name="Kwon S.-W."/>
        </authorList>
    </citation>
    <scope>NUCLEOTIDE SEQUENCE [LARGE SCALE GENOMIC DNA]</scope>
    <source>
        <strain evidence="4 5">KACC 19306</strain>
    </source>
</reference>
<evidence type="ECO:0000256" key="1">
    <source>
        <dbReference type="ARBA" id="ARBA00023125"/>
    </source>
</evidence>
<keyword evidence="5" id="KW-1185">Reference proteome</keyword>
<feature type="domain" description="HTH tetR-type" evidence="3">
    <location>
        <begin position="5"/>
        <end position="65"/>
    </location>
</feature>
<dbReference type="KEGG" id="ail:FLP10_07470"/>
<evidence type="ECO:0000313" key="4">
    <source>
        <dbReference type="EMBL" id="QEO14274.1"/>
    </source>
</evidence>
<dbReference type="EMBL" id="CP043505">
    <property type="protein sequence ID" value="QEO14274.1"/>
    <property type="molecule type" value="Genomic_DNA"/>
</dbReference>
<dbReference type="InterPro" id="IPR009057">
    <property type="entry name" value="Homeodomain-like_sf"/>
</dbReference>
<dbReference type="Gene3D" id="1.10.357.10">
    <property type="entry name" value="Tetracycline Repressor, domain 2"/>
    <property type="match status" value="1"/>
</dbReference>
<evidence type="ECO:0000313" key="5">
    <source>
        <dbReference type="Proteomes" id="UP000324678"/>
    </source>
</evidence>
<dbReference type="PANTHER" id="PTHR30055:SF231">
    <property type="entry name" value="TRANSCRIPTIONAL REGULATORY PROTEIN (PROBABLY DEOR-FAMILY)-RELATED"/>
    <property type="match status" value="1"/>
</dbReference>
<keyword evidence="1 2" id="KW-0238">DNA-binding</keyword>
<evidence type="ECO:0000259" key="3">
    <source>
        <dbReference type="PROSITE" id="PS50977"/>
    </source>
</evidence>
<dbReference type="PROSITE" id="PS50977">
    <property type="entry name" value="HTH_TETR_2"/>
    <property type="match status" value="1"/>
</dbReference>
<proteinExistence type="predicted"/>
<dbReference type="InterPro" id="IPR036271">
    <property type="entry name" value="Tet_transcr_reg_TetR-rel_C_sf"/>
</dbReference>
<dbReference type="AlphaFoldDB" id="A0A5C1YDZ4"/>
<dbReference type="GO" id="GO:0000976">
    <property type="term" value="F:transcription cis-regulatory region binding"/>
    <property type="evidence" value="ECO:0007669"/>
    <property type="project" value="TreeGrafter"/>
</dbReference>
<accession>A0A5C1YDZ4</accession>
<organism evidence="4 5">
    <name type="scientific">Agromyces intestinalis</name>
    <dbReference type="NCBI Taxonomy" id="2592652"/>
    <lineage>
        <taxon>Bacteria</taxon>
        <taxon>Bacillati</taxon>
        <taxon>Actinomycetota</taxon>
        <taxon>Actinomycetes</taxon>
        <taxon>Micrococcales</taxon>
        <taxon>Microbacteriaceae</taxon>
        <taxon>Agromyces</taxon>
    </lineage>
</organism>
<dbReference type="InterPro" id="IPR001647">
    <property type="entry name" value="HTH_TetR"/>
</dbReference>
<dbReference type="PANTHER" id="PTHR30055">
    <property type="entry name" value="HTH-TYPE TRANSCRIPTIONAL REGULATOR RUTR"/>
    <property type="match status" value="1"/>
</dbReference>
<dbReference type="Proteomes" id="UP000324678">
    <property type="component" value="Chromosome"/>
</dbReference>
<gene>
    <name evidence="4" type="ORF">FLP10_07470</name>
</gene>
<evidence type="ECO:0000256" key="2">
    <source>
        <dbReference type="PROSITE-ProRule" id="PRU00335"/>
    </source>
</evidence>
<dbReference type="RefSeq" id="WP_149160295.1">
    <property type="nucleotide sequence ID" value="NZ_CP043505.1"/>
</dbReference>
<name>A0A5C1YDZ4_9MICO</name>
<dbReference type="SUPFAM" id="SSF46689">
    <property type="entry name" value="Homeodomain-like"/>
    <property type="match status" value="1"/>
</dbReference>
<dbReference type="InterPro" id="IPR041583">
    <property type="entry name" value="TetR_C_31"/>
</dbReference>
<protein>
    <submittedName>
        <fullName evidence="4">TetR family transcriptional regulator</fullName>
    </submittedName>
</protein>
<dbReference type="Pfam" id="PF00440">
    <property type="entry name" value="TetR_N"/>
    <property type="match status" value="1"/>
</dbReference>
<sequence length="200" mass="21446">MAKNDTRRRTIADAGLAVLAREGSRGLTHRAVDEAAGVPVGTTSNYFRSRDALIGGLVTRIGERLAPTPEDLERRAAEPPGRELFAAYIRDIVRRLTDHREVTLALMELRLEAARRPELAEVLEAWQRDGFAADVAFNEAAGLPGGAREIALLHYAIDGLMLDRLTTSIDPGTATDDIVDDLVRGLLGSGTGAPAGPAIE</sequence>
<dbReference type="SUPFAM" id="SSF48498">
    <property type="entry name" value="Tetracyclin repressor-like, C-terminal domain"/>
    <property type="match status" value="1"/>
</dbReference>
<dbReference type="InterPro" id="IPR050109">
    <property type="entry name" value="HTH-type_TetR-like_transc_reg"/>
</dbReference>